<evidence type="ECO:0000256" key="1">
    <source>
        <dbReference type="SAM" id="MobiDB-lite"/>
    </source>
</evidence>
<keyword evidence="3" id="KW-1185">Reference proteome</keyword>
<accession>A0A6A4GWL6</accession>
<evidence type="ECO:0000313" key="3">
    <source>
        <dbReference type="Proteomes" id="UP000799118"/>
    </source>
</evidence>
<protein>
    <submittedName>
        <fullName evidence="2">Uncharacterized protein</fullName>
    </submittedName>
</protein>
<name>A0A6A4GWL6_9AGAR</name>
<feature type="compositionally biased region" description="Polar residues" evidence="1">
    <location>
        <begin position="167"/>
        <end position="176"/>
    </location>
</feature>
<feature type="region of interest" description="Disordered" evidence="1">
    <location>
        <begin position="163"/>
        <end position="254"/>
    </location>
</feature>
<dbReference type="EMBL" id="ML769681">
    <property type="protein sequence ID" value="KAE9389836.1"/>
    <property type="molecule type" value="Genomic_DNA"/>
</dbReference>
<proteinExistence type="predicted"/>
<evidence type="ECO:0000313" key="2">
    <source>
        <dbReference type="EMBL" id="KAE9389836.1"/>
    </source>
</evidence>
<feature type="compositionally biased region" description="Basic and acidic residues" evidence="1">
    <location>
        <begin position="240"/>
        <end position="250"/>
    </location>
</feature>
<dbReference type="Proteomes" id="UP000799118">
    <property type="component" value="Unassembled WGS sequence"/>
</dbReference>
<feature type="compositionally biased region" description="Low complexity" evidence="1">
    <location>
        <begin position="203"/>
        <end position="230"/>
    </location>
</feature>
<dbReference type="AlphaFoldDB" id="A0A6A4GWL6"/>
<reference evidence="2" key="1">
    <citation type="journal article" date="2019" name="Environ. Microbiol.">
        <title>Fungal ecological strategies reflected in gene transcription - a case study of two litter decomposers.</title>
        <authorList>
            <person name="Barbi F."/>
            <person name="Kohler A."/>
            <person name="Barry K."/>
            <person name="Baskaran P."/>
            <person name="Daum C."/>
            <person name="Fauchery L."/>
            <person name="Ihrmark K."/>
            <person name="Kuo A."/>
            <person name="LaButti K."/>
            <person name="Lipzen A."/>
            <person name="Morin E."/>
            <person name="Grigoriev I.V."/>
            <person name="Henrissat B."/>
            <person name="Lindahl B."/>
            <person name="Martin F."/>
        </authorList>
    </citation>
    <scope>NUCLEOTIDE SEQUENCE</scope>
    <source>
        <strain evidence="2">JB14</strain>
    </source>
</reference>
<feature type="compositionally biased region" description="Basic and acidic residues" evidence="1">
    <location>
        <begin position="177"/>
        <end position="187"/>
    </location>
</feature>
<gene>
    <name evidence="2" type="ORF">BT96DRAFT_1002883</name>
</gene>
<organism evidence="2 3">
    <name type="scientific">Gymnopus androsaceus JB14</name>
    <dbReference type="NCBI Taxonomy" id="1447944"/>
    <lineage>
        <taxon>Eukaryota</taxon>
        <taxon>Fungi</taxon>
        <taxon>Dikarya</taxon>
        <taxon>Basidiomycota</taxon>
        <taxon>Agaricomycotina</taxon>
        <taxon>Agaricomycetes</taxon>
        <taxon>Agaricomycetidae</taxon>
        <taxon>Agaricales</taxon>
        <taxon>Marasmiineae</taxon>
        <taxon>Omphalotaceae</taxon>
        <taxon>Gymnopus</taxon>
    </lineage>
</organism>
<dbReference type="OrthoDB" id="73076at2759"/>
<sequence>MITTTEFPHAIMNYHKPHSGYSILLDRIQSFFIPNDEETHLTKLLFVVHSPPFHWIACSIDFLSGLVQFSREFVVRNNLECGQQADSFSCAITAVNSVEHEVFGVELWAPEAARELRMKTFLKLLGREISSSFSYEPLLSNHNPSSTSNPLIIISSQKLSPVKKQSGKCSAETSLSPEEKPFKKRNVDVPSQDHPFFATIPQKPKGFIPSSPSGKPKGFLPSSPSGKSKSMMTSAKVKKGKAEQDGDARVKASSPSLTLTEKDATVAFLKETIKESGGGQRASATAGRTLRRLATAGVLEVSTKKWNNFSRKISDIGGDSKLDLHDPNGVFCIDCQTRLAMKETYNTSRWKEHLNKCKPKHKARLLTDFESFEPLDAAQAAHAPPPPCIIRQPCPGITKYFEPRIEQYLKDVESDGGRSKSVGYFSTQLFNRDYPSLSKPEQEQVRMAVAQGHAWRNHFEKDIEVVFACGKAPCERFVEFQEGFKNIVKPYTPCSNCILVHHSADFQKALKKKQADSKTKKFIPDTHHQQNLYDVGSA</sequence>